<dbReference type="Pfam" id="PF18998">
    <property type="entry name" value="Flg_new_2"/>
    <property type="match status" value="1"/>
</dbReference>
<feature type="signal peptide" evidence="2">
    <location>
        <begin position="1"/>
        <end position="19"/>
    </location>
</feature>
<dbReference type="InterPro" id="IPR036415">
    <property type="entry name" value="Lamin_tail_dom_sf"/>
</dbReference>
<organism evidence="4 5">
    <name type="scientific">Flavobacterium solisilvae</name>
    <dbReference type="NCBI Taxonomy" id="1852019"/>
    <lineage>
        <taxon>Bacteria</taxon>
        <taxon>Pseudomonadati</taxon>
        <taxon>Bacteroidota</taxon>
        <taxon>Flavobacteriia</taxon>
        <taxon>Flavobacteriales</taxon>
        <taxon>Flavobacteriaceae</taxon>
        <taxon>Flavobacterium</taxon>
    </lineage>
</organism>
<dbReference type="EMBL" id="JAAMPT010000207">
    <property type="protein sequence ID" value="NMH25655.1"/>
    <property type="molecule type" value="Genomic_DNA"/>
</dbReference>
<dbReference type="NCBIfam" id="TIGR04183">
    <property type="entry name" value="Por_Secre_tail"/>
    <property type="match status" value="1"/>
</dbReference>
<gene>
    <name evidence="4" type="ORF">G6042_10310</name>
</gene>
<evidence type="ECO:0000313" key="5">
    <source>
        <dbReference type="Proteomes" id="UP000767947"/>
    </source>
</evidence>
<feature type="domain" description="LTD" evidence="3">
    <location>
        <begin position="13"/>
        <end position="141"/>
    </location>
</feature>
<dbReference type="Proteomes" id="UP000767947">
    <property type="component" value="Unassembled WGS sequence"/>
</dbReference>
<dbReference type="Gene3D" id="2.60.40.1260">
    <property type="entry name" value="Lamin Tail domain"/>
    <property type="match status" value="1"/>
</dbReference>
<dbReference type="Pfam" id="PF13287">
    <property type="entry name" value="Fn3_assoc"/>
    <property type="match status" value="1"/>
</dbReference>
<evidence type="ECO:0000256" key="2">
    <source>
        <dbReference type="SAM" id="SignalP"/>
    </source>
</evidence>
<evidence type="ECO:0000313" key="4">
    <source>
        <dbReference type="EMBL" id="NMH25655.1"/>
    </source>
</evidence>
<dbReference type="Pfam" id="PF18962">
    <property type="entry name" value="Por_Secre_tail"/>
    <property type="match status" value="1"/>
</dbReference>
<dbReference type="PROSITE" id="PS51841">
    <property type="entry name" value="LTD"/>
    <property type="match status" value="1"/>
</dbReference>
<dbReference type="Pfam" id="PF08757">
    <property type="entry name" value="CotH"/>
    <property type="match status" value="1"/>
</dbReference>
<comment type="caution">
    <text evidence="4">The sequence shown here is derived from an EMBL/GenBank/DDBJ whole genome shotgun (WGS) entry which is preliminary data.</text>
</comment>
<dbReference type="InterPro" id="IPR014867">
    <property type="entry name" value="Spore_coat_CotH_CotH2/3/7"/>
</dbReference>
<dbReference type="Pfam" id="PF00932">
    <property type="entry name" value="LTD"/>
    <property type="match status" value="1"/>
</dbReference>
<feature type="chain" id="PRO_5047505039" evidence="2">
    <location>
        <begin position="20"/>
        <end position="1120"/>
    </location>
</feature>
<keyword evidence="5" id="KW-1185">Reference proteome</keyword>
<evidence type="ECO:0000256" key="1">
    <source>
        <dbReference type="ARBA" id="ARBA00022729"/>
    </source>
</evidence>
<dbReference type="InterPro" id="IPR026876">
    <property type="entry name" value="Fn3_assoc_repeat"/>
</dbReference>
<protein>
    <submittedName>
        <fullName evidence="4">T9SS type A sorting domain-containing protein</fullName>
    </submittedName>
</protein>
<dbReference type="InterPro" id="IPR044060">
    <property type="entry name" value="Bacterial_rp_domain"/>
</dbReference>
<dbReference type="InterPro" id="IPR026444">
    <property type="entry name" value="Secre_tail"/>
</dbReference>
<dbReference type="RefSeq" id="WP_169524348.1">
    <property type="nucleotide sequence ID" value="NZ_JAAMPT010000207.1"/>
</dbReference>
<dbReference type="InterPro" id="IPR001322">
    <property type="entry name" value="Lamin_tail_dom"/>
</dbReference>
<dbReference type="SUPFAM" id="SSF74853">
    <property type="entry name" value="Lamin A/C globular tail domain"/>
    <property type="match status" value="1"/>
</dbReference>
<reference evidence="4 5" key="1">
    <citation type="submission" date="2020-02" db="EMBL/GenBank/DDBJ databases">
        <title>Flavobacterium sp. genome.</title>
        <authorList>
            <person name="Jung H.S."/>
            <person name="Baek J.H."/>
            <person name="Jeon C.O."/>
        </authorList>
    </citation>
    <scope>NUCLEOTIDE SEQUENCE [LARGE SCALE GENOMIC DNA]</scope>
    <source>
        <strain evidence="4 5">SE-s27</strain>
    </source>
</reference>
<keyword evidence="1 2" id="KW-0732">Signal</keyword>
<proteinExistence type="predicted"/>
<accession>A0ABX1QTR8</accession>
<name>A0ABX1QTR8_9FLAO</name>
<evidence type="ECO:0000259" key="3">
    <source>
        <dbReference type="PROSITE" id="PS51841"/>
    </source>
</evidence>
<sequence>MKKITLLVVLLFFGLQMNAQGVVINEIITSNSAVITDDDGSYEDWVELYNTSSTAINLQGYGLSDLSTNPFQWVFPEYWMEPGEHLLIWCSDKNRTDVNFPLHTNFKISSSGEPIILTNSSGVTVDSYPAVVIPQNYTYGRQTDGSLTLVIFPEPTPGESNSTQGYSEVLTAPTLSVAGGFYTAAFPLTISHTDPAVTIVYTTDGSDPELSNLAGTTYNYKNQYVETIGDTDGAMLTNQYRSFTYSAPLNIVDRTSQANDVSAMSSTFQNVPNYIPDYNVFKGTVVRARAFKTGAMPSPIVTKTYFVTPEGSSRFALPVISLSVTESKFFDYEDGIFVAGKDFDDWRALNPTEDADIYNVNEETGNANYVRSGDATEQIGNINYFVNGNEVLNQNLGIRINGGNSRGIASKSLRLYARGELGSGSFNYPFFASETYNSYKRLVLRNSGQDFYSTMFRDALGHTLINGLKTETRAYQPSVVFLNGEYFGILNIRERYDRHFFERKYGILEGELDYLKDDLTADEGDDEHYDAMATYLENNSLANQANYDYIATQLDPEDFRDYYISNIYMQNTDWPGWNTVFWRKRTATYEPNAPFGQDGRWRTAINDLDDGLGHYPEGSDHNTLEFATATGIFEYPNPEWATLILRRLLENNAFKLDFINRFADVLNTYYHPTRVVDKINEFKANLVPEMDEHYDRWDNFYDLDSWESWSITGMRNFALGRPNNQRAHIREKFGISGDINATLDVSDETHGFVKINTIEINSTTPGVSASPYPWTGIYFQNIPVTLKAIALPGFVFSHWSGASTSTDEEITITTNADFTITAHFVPDAPVEVEVPIYFWIFDSTVTNDTPLTALNSSFEVPAEGILQYESCLVGYPFDSTHPNWRKASMERRNSPTDINYIPEANNNVPFASANMRGIQIKQPFHNGSNQNAMIFNVSTAGYKDIKFAFAAKNELAADAITVEYSTTASPTWISTGLAQTSYPLTAAYQLFSVDFSTIDAVENNANFKVRLRFTGTNMTEDLGNRVTFNNFSVSGIELELGLDENKKLDFKIFPNPVSDVLNIVHHYDNVDYKLFSIDGKLIKSATLENPEINVNELQPGIYLLQFSTDGKSEVKKFIKR</sequence>